<dbReference type="AlphaFoldDB" id="A0AAE1YXZ4"/>
<keyword evidence="3" id="KW-0611">Plant defense</keyword>
<evidence type="ECO:0000256" key="1">
    <source>
        <dbReference type="ARBA" id="ARBA00022737"/>
    </source>
</evidence>
<dbReference type="InterPro" id="IPR027417">
    <property type="entry name" value="P-loop_NTPase"/>
</dbReference>
<dbReference type="EMBL" id="JACGWO010000001">
    <property type="protein sequence ID" value="KAK4438524.1"/>
    <property type="molecule type" value="Genomic_DNA"/>
</dbReference>
<keyword evidence="2" id="KW-0547">Nucleotide-binding</keyword>
<proteinExistence type="predicted"/>
<protein>
    <submittedName>
        <fullName evidence="6">Disease resistance protein</fullName>
    </submittedName>
</protein>
<name>A0AAE1YXZ4_9LAMI</name>
<dbReference type="InterPro" id="IPR041118">
    <property type="entry name" value="Rx_N"/>
</dbReference>
<dbReference type="GO" id="GO:0043531">
    <property type="term" value="F:ADP binding"/>
    <property type="evidence" value="ECO:0007669"/>
    <property type="project" value="InterPro"/>
</dbReference>
<dbReference type="InterPro" id="IPR002182">
    <property type="entry name" value="NB-ARC"/>
</dbReference>
<evidence type="ECO:0000259" key="4">
    <source>
        <dbReference type="Pfam" id="PF00931"/>
    </source>
</evidence>
<evidence type="ECO:0000313" key="7">
    <source>
        <dbReference type="Proteomes" id="UP001293254"/>
    </source>
</evidence>
<evidence type="ECO:0000256" key="3">
    <source>
        <dbReference type="ARBA" id="ARBA00022821"/>
    </source>
</evidence>
<evidence type="ECO:0000256" key="2">
    <source>
        <dbReference type="ARBA" id="ARBA00022741"/>
    </source>
</evidence>
<dbReference type="PANTHER" id="PTHR19338:SF60">
    <property type="entry name" value="NB-ARC DOMAIN-CONTAINING PROTEIN"/>
    <property type="match status" value="1"/>
</dbReference>
<dbReference type="PANTHER" id="PTHR19338">
    <property type="entry name" value="TRANSLOCASE OF INNER MITOCHONDRIAL MEMBRANE 13 HOMOLOG"/>
    <property type="match status" value="1"/>
</dbReference>
<reference evidence="6" key="2">
    <citation type="journal article" date="2024" name="Plant">
        <title>Genomic evolution and insights into agronomic trait innovations of Sesamum species.</title>
        <authorList>
            <person name="Miao H."/>
            <person name="Wang L."/>
            <person name="Qu L."/>
            <person name="Liu H."/>
            <person name="Sun Y."/>
            <person name="Le M."/>
            <person name="Wang Q."/>
            <person name="Wei S."/>
            <person name="Zheng Y."/>
            <person name="Lin W."/>
            <person name="Duan Y."/>
            <person name="Cao H."/>
            <person name="Xiong S."/>
            <person name="Wang X."/>
            <person name="Wei L."/>
            <person name="Li C."/>
            <person name="Ma Q."/>
            <person name="Ju M."/>
            <person name="Zhao R."/>
            <person name="Li G."/>
            <person name="Mu C."/>
            <person name="Tian Q."/>
            <person name="Mei H."/>
            <person name="Zhang T."/>
            <person name="Gao T."/>
            <person name="Zhang H."/>
        </authorList>
    </citation>
    <scope>NUCLEOTIDE SEQUENCE</scope>
    <source>
        <strain evidence="6">3651</strain>
    </source>
</reference>
<reference evidence="6" key="1">
    <citation type="submission" date="2020-06" db="EMBL/GenBank/DDBJ databases">
        <authorList>
            <person name="Li T."/>
            <person name="Hu X."/>
            <person name="Zhang T."/>
            <person name="Song X."/>
            <person name="Zhang H."/>
            <person name="Dai N."/>
            <person name="Sheng W."/>
            <person name="Hou X."/>
            <person name="Wei L."/>
        </authorList>
    </citation>
    <scope>NUCLEOTIDE SEQUENCE</scope>
    <source>
        <strain evidence="6">3651</strain>
        <tissue evidence="6">Leaf</tissue>
    </source>
</reference>
<dbReference type="Pfam" id="PF18052">
    <property type="entry name" value="Rx_N"/>
    <property type="match status" value="1"/>
</dbReference>
<keyword evidence="1" id="KW-0677">Repeat</keyword>
<dbReference type="SUPFAM" id="SSF52540">
    <property type="entry name" value="P-loop containing nucleoside triphosphate hydrolases"/>
    <property type="match status" value="1"/>
</dbReference>
<sequence>MAYAALTSLMKNLDQIIHLNQYRIRHDKQQMQYLHEEIRLLRAFLEDHSSPNSSEGVKRLEERARDAAHAAADIIDSHVSKQLLSKATSNEDKRYELFCRDLQNVIEEIDAIHGEMIKIQESYSISNLQSRGSLDLPAESSRTVCSVENDVVGHDDELMQIKEQLTGLPSKLEISSIVGMGGIGKTALAANVYNDPFITYYFYIRAWVSISQEYNTRAILLGLLSSINKSDDKMKEACNEQLADYCIGA</sequence>
<dbReference type="Pfam" id="PF00931">
    <property type="entry name" value="NB-ARC"/>
    <property type="match status" value="1"/>
</dbReference>
<evidence type="ECO:0000259" key="5">
    <source>
        <dbReference type="Pfam" id="PF18052"/>
    </source>
</evidence>
<dbReference type="GO" id="GO:0006952">
    <property type="term" value="P:defense response"/>
    <property type="evidence" value="ECO:0007669"/>
    <property type="project" value="UniProtKB-KW"/>
</dbReference>
<accession>A0AAE1YXZ4</accession>
<evidence type="ECO:0000313" key="6">
    <source>
        <dbReference type="EMBL" id="KAK4438524.1"/>
    </source>
</evidence>
<dbReference type="Gene3D" id="3.40.50.300">
    <property type="entry name" value="P-loop containing nucleotide triphosphate hydrolases"/>
    <property type="match status" value="1"/>
</dbReference>
<feature type="domain" description="Disease resistance N-terminal" evidence="5">
    <location>
        <begin position="5"/>
        <end position="89"/>
    </location>
</feature>
<keyword evidence="7" id="KW-1185">Reference proteome</keyword>
<gene>
    <name evidence="6" type="ORF">Salat_0186800</name>
</gene>
<dbReference type="Gene3D" id="1.20.5.4130">
    <property type="match status" value="1"/>
</dbReference>
<dbReference type="Proteomes" id="UP001293254">
    <property type="component" value="Unassembled WGS sequence"/>
</dbReference>
<organism evidence="6 7">
    <name type="scientific">Sesamum alatum</name>
    <dbReference type="NCBI Taxonomy" id="300844"/>
    <lineage>
        <taxon>Eukaryota</taxon>
        <taxon>Viridiplantae</taxon>
        <taxon>Streptophyta</taxon>
        <taxon>Embryophyta</taxon>
        <taxon>Tracheophyta</taxon>
        <taxon>Spermatophyta</taxon>
        <taxon>Magnoliopsida</taxon>
        <taxon>eudicotyledons</taxon>
        <taxon>Gunneridae</taxon>
        <taxon>Pentapetalae</taxon>
        <taxon>asterids</taxon>
        <taxon>lamiids</taxon>
        <taxon>Lamiales</taxon>
        <taxon>Pedaliaceae</taxon>
        <taxon>Sesamum</taxon>
    </lineage>
</organism>
<feature type="domain" description="NB-ARC" evidence="4">
    <location>
        <begin position="156"/>
        <end position="242"/>
    </location>
</feature>
<comment type="caution">
    <text evidence="6">The sequence shown here is derived from an EMBL/GenBank/DDBJ whole genome shotgun (WGS) entry which is preliminary data.</text>
</comment>